<dbReference type="EMBL" id="AP022314">
    <property type="protein sequence ID" value="BBU22640.1"/>
    <property type="molecule type" value="Genomic_DNA"/>
</dbReference>
<dbReference type="GO" id="GO:0008782">
    <property type="term" value="F:adenosylhomocysteine nucleosidase activity"/>
    <property type="evidence" value="ECO:0007669"/>
    <property type="project" value="TreeGrafter"/>
</dbReference>
<evidence type="ECO:0000313" key="3">
    <source>
        <dbReference type="Proteomes" id="UP000464624"/>
    </source>
</evidence>
<organism evidence="2 3">
    <name type="scientific">Mycobacterium xenopi</name>
    <dbReference type="NCBI Taxonomy" id="1789"/>
    <lineage>
        <taxon>Bacteria</taxon>
        <taxon>Bacillati</taxon>
        <taxon>Actinomycetota</taxon>
        <taxon>Actinomycetes</taxon>
        <taxon>Mycobacteriales</taxon>
        <taxon>Mycobacteriaceae</taxon>
        <taxon>Mycobacterium</taxon>
    </lineage>
</organism>
<dbReference type="GO" id="GO:0008930">
    <property type="term" value="F:methylthioadenosine nucleosidase activity"/>
    <property type="evidence" value="ECO:0007669"/>
    <property type="project" value="TreeGrafter"/>
</dbReference>
<protein>
    <recommendedName>
        <fullName evidence="1">Nucleoside phosphorylase domain-containing protein</fullName>
    </recommendedName>
</protein>
<dbReference type="GO" id="GO:0009116">
    <property type="term" value="P:nucleoside metabolic process"/>
    <property type="evidence" value="ECO:0007669"/>
    <property type="project" value="InterPro"/>
</dbReference>
<dbReference type="PANTHER" id="PTHR46832">
    <property type="entry name" value="5'-METHYLTHIOADENOSINE/S-ADENOSYLHOMOCYSTEINE NUCLEOSIDASE"/>
    <property type="match status" value="1"/>
</dbReference>
<dbReference type="GO" id="GO:0019284">
    <property type="term" value="P:L-methionine salvage from S-adenosylmethionine"/>
    <property type="evidence" value="ECO:0007669"/>
    <property type="project" value="TreeGrafter"/>
</dbReference>
<dbReference type="KEGG" id="mxe:MYXE_24300"/>
<dbReference type="Gene3D" id="3.40.50.1580">
    <property type="entry name" value="Nucleoside phosphorylase domain"/>
    <property type="match status" value="2"/>
</dbReference>
<feature type="domain" description="Nucleoside phosphorylase" evidence="1">
    <location>
        <begin position="114"/>
        <end position="173"/>
    </location>
</feature>
<gene>
    <name evidence="2" type="ORF">MYXE_24300</name>
</gene>
<dbReference type="PANTHER" id="PTHR46832:SF1">
    <property type="entry name" value="5'-METHYLTHIOADENOSINE_S-ADENOSYLHOMOCYSTEINE NUCLEOSIDASE"/>
    <property type="match status" value="1"/>
</dbReference>
<sequence length="230" mass="24440">MIAFVCAMPRELRPLRRRLGLHRTESGYIGRVGEHPTIAIVTGIGTAQAHAATAQAATAQLLDTVKVEWVIVVGISGAIDNQTPIGTLVLPELVVSGADCSQYRPKPLRLGDAHGTLWTTDSLLVDPRVHADLRNRGVVSLDMETAAIAKVCEQRGVPWSVLRAVSDRASDGSVDAEILGLANPDGRANSPAAARYLLRHPGAWLRLVRLARGSKLASERAAEAAITAVS</sequence>
<dbReference type="Proteomes" id="UP000464624">
    <property type="component" value="Chromosome"/>
</dbReference>
<feature type="domain" description="Nucleoside phosphorylase" evidence="1">
    <location>
        <begin position="2"/>
        <end position="95"/>
    </location>
</feature>
<evidence type="ECO:0000313" key="2">
    <source>
        <dbReference type="EMBL" id="BBU22640.1"/>
    </source>
</evidence>
<dbReference type="AlphaFoldDB" id="A0AAD1H1C6"/>
<dbReference type="Pfam" id="PF01048">
    <property type="entry name" value="PNP_UDP_1"/>
    <property type="match status" value="2"/>
</dbReference>
<proteinExistence type="predicted"/>
<dbReference type="InterPro" id="IPR000845">
    <property type="entry name" value="Nucleoside_phosphorylase_d"/>
</dbReference>
<name>A0AAD1H1C6_MYCXE</name>
<dbReference type="GO" id="GO:0005829">
    <property type="term" value="C:cytosol"/>
    <property type="evidence" value="ECO:0007669"/>
    <property type="project" value="TreeGrafter"/>
</dbReference>
<accession>A0AAD1H1C6</accession>
<reference evidence="2 3" key="1">
    <citation type="submission" date="2019-12" db="EMBL/GenBank/DDBJ databases">
        <title>Complete genome sequence of Mycolicibacterium xenopi str. JCM15661T.</title>
        <authorList>
            <person name="Yoshida M."/>
            <person name="Fukano H."/>
            <person name="Asakura T."/>
            <person name="Hoshino Y."/>
        </authorList>
    </citation>
    <scope>NUCLEOTIDE SEQUENCE [LARGE SCALE GENOMIC DNA]</scope>
    <source>
        <strain evidence="2 3">JCM 15661T</strain>
    </source>
</reference>
<dbReference type="SUPFAM" id="SSF53167">
    <property type="entry name" value="Purine and uridine phosphorylases"/>
    <property type="match status" value="1"/>
</dbReference>
<dbReference type="InterPro" id="IPR035994">
    <property type="entry name" value="Nucleoside_phosphorylase_sf"/>
</dbReference>
<evidence type="ECO:0000259" key="1">
    <source>
        <dbReference type="Pfam" id="PF01048"/>
    </source>
</evidence>